<comment type="caution">
    <text evidence="1">The sequence shown here is derived from an EMBL/GenBank/DDBJ whole genome shotgun (WGS) entry which is preliminary data.</text>
</comment>
<sequence>MTGTITYRDDEIVAIFSGCKTPSELDQASRIIGYLNIIGAQTYRPVVSKLYMMRATELKRKA</sequence>
<organism evidence="1 2">
    <name type="scientific">Formosa undariae</name>
    <dbReference type="NCBI Taxonomy" id="1325436"/>
    <lineage>
        <taxon>Bacteria</taxon>
        <taxon>Pseudomonadati</taxon>
        <taxon>Bacteroidota</taxon>
        <taxon>Flavobacteriia</taxon>
        <taxon>Flavobacteriales</taxon>
        <taxon>Flavobacteriaceae</taxon>
        <taxon>Formosa</taxon>
    </lineage>
</organism>
<evidence type="ECO:0000313" key="1">
    <source>
        <dbReference type="EMBL" id="MFB9055036.1"/>
    </source>
</evidence>
<dbReference type="RefSeq" id="WP_382384710.1">
    <property type="nucleotide sequence ID" value="NZ_JBHMEZ010000032.1"/>
</dbReference>
<accession>A0ABV5F6E8</accession>
<dbReference type="Proteomes" id="UP001589605">
    <property type="component" value="Unassembled WGS sequence"/>
</dbReference>
<evidence type="ECO:0000313" key="2">
    <source>
        <dbReference type="Proteomes" id="UP001589605"/>
    </source>
</evidence>
<keyword evidence="2" id="KW-1185">Reference proteome</keyword>
<gene>
    <name evidence="1" type="ORF">ACFFVB_18290</name>
</gene>
<reference evidence="1 2" key="1">
    <citation type="submission" date="2024-09" db="EMBL/GenBank/DDBJ databases">
        <authorList>
            <person name="Sun Q."/>
            <person name="Mori K."/>
        </authorList>
    </citation>
    <scope>NUCLEOTIDE SEQUENCE [LARGE SCALE GENOMIC DNA]</scope>
    <source>
        <strain evidence="1 2">CECT 8286</strain>
    </source>
</reference>
<protein>
    <submittedName>
        <fullName evidence="1">Uncharacterized protein</fullName>
    </submittedName>
</protein>
<dbReference type="EMBL" id="JBHMEZ010000032">
    <property type="protein sequence ID" value="MFB9055036.1"/>
    <property type="molecule type" value="Genomic_DNA"/>
</dbReference>
<proteinExistence type="predicted"/>
<name>A0ABV5F6E8_9FLAO</name>